<proteinExistence type="predicted"/>
<reference evidence="2 3" key="1">
    <citation type="submission" date="2020-09" db="EMBL/GenBank/DDBJ databases">
        <title>An Earliest Endosymbiont, Wolbachia massiliensis sp. nov., Strain PL13 From the Bed Bug (Cimex hemipterius), Type strain of a New supergroup T.</title>
        <authorList>
            <person name="Laidoudi Y."/>
            <person name="Levasseur A."/>
            <person name="Medkour H."/>
            <person name="Maaloum M."/>
            <person name="BenKhedher M."/>
            <person name="Sambou M."/>
            <person name="Bassene H."/>
            <person name="Davoust B."/>
            <person name="Fenollar F."/>
            <person name="Raoult D."/>
            <person name="Mediannikov O."/>
        </authorList>
    </citation>
    <scope>NUCLEOTIDE SEQUENCE [LARGE SCALE GENOMIC DNA]</scope>
    <source>
        <strain evidence="2 3">PL13</strain>
    </source>
</reference>
<feature type="transmembrane region" description="Helical" evidence="1">
    <location>
        <begin position="382"/>
        <end position="402"/>
    </location>
</feature>
<dbReference type="KEGG" id="wms:ID128_05625"/>
<evidence type="ECO:0000313" key="3">
    <source>
        <dbReference type="Proteomes" id="UP000516514"/>
    </source>
</evidence>
<name>A0A7L7YLV6_9RICK</name>
<organism evidence="2 3">
    <name type="scientific">Candidatus Wolbachia massiliensis</name>
    <dbReference type="NCBI Taxonomy" id="1845000"/>
    <lineage>
        <taxon>Bacteria</taxon>
        <taxon>Pseudomonadati</taxon>
        <taxon>Pseudomonadota</taxon>
        <taxon>Alphaproteobacteria</taxon>
        <taxon>Rickettsiales</taxon>
        <taxon>Anaplasmataceae</taxon>
        <taxon>Wolbachieae</taxon>
        <taxon>Wolbachia</taxon>
    </lineage>
</organism>
<evidence type="ECO:0000313" key="2">
    <source>
        <dbReference type="EMBL" id="QOD38232.1"/>
    </source>
</evidence>
<dbReference type="EMBL" id="CP061738">
    <property type="protein sequence ID" value="QOD38232.1"/>
    <property type="molecule type" value="Genomic_DNA"/>
</dbReference>
<protein>
    <submittedName>
        <fullName evidence="2">Uncharacterized protein</fullName>
    </submittedName>
</protein>
<accession>A0A7L7YLV6</accession>
<feature type="transmembrane region" description="Helical" evidence="1">
    <location>
        <begin position="408"/>
        <end position="428"/>
    </location>
</feature>
<dbReference type="Proteomes" id="UP000516514">
    <property type="component" value="Chromosome"/>
</dbReference>
<keyword evidence="1" id="KW-1133">Transmembrane helix</keyword>
<keyword evidence="3" id="KW-1185">Reference proteome</keyword>
<dbReference type="RefSeq" id="WP_191111036.1">
    <property type="nucleotide sequence ID" value="NZ_CP061738.1"/>
</dbReference>
<keyword evidence="1" id="KW-0812">Transmembrane</keyword>
<dbReference type="AlphaFoldDB" id="A0A7L7YLV6"/>
<keyword evidence="1" id="KW-0472">Membrane</keyword>
<evidence type="ECO:0000256" key="1">
    <source>
        <dbReference type="SAM" id="Phobius"/>
    </source>
</evidence>
<sequence length="450" mass="51346">MKNIPKLLKQYQNDQMRLKLLSISDTEKRSVMKKTLNSDQPVPDDKEFIEAIFNKAEQALREQYLEKKDGKYCNGHPTAELQYDYIRDDAKVTIPESMGRIKLLIDNFSVPLKEKKELLVTLANQNPELVEKKLSKIRLELGDNNISQRQVTNRAKFYELLDNIDANKVNKLFKEISNLDIKEIWKEQKEFVFLKQIYIAATTYGENTSACIQGTWSQIINSISEISSKIVVQYDRHLEEEQKQETQKNVITKENIKLFMEGLANKLIQHVELHPELKETLEDFVVCIVDIDKPEEVTFEQQKILAEINKYFSENIKDALRNYNRNIPNRDEYGLIIEGLSEVEVMKRFVQEEDDQPQISTQSNIKDLNQPVKKSQNIYGKIGIGCSMVIGIAGIALGVAIAVHLEMLAVGIAVGVCCLAAAAIIYYCSKPSKSLEGSSVQELEPQLLGV</sequence>
<gene>
    <name evidence="2" type="ORF">ID128_05625</name>
</gene>